<evidence type="ECO:0000259" key="7">
    <source>
        <dbReference type="PROSITE" id="PS50103"/>
    </source>
</evidence>
<feature type="domain" description="C3H1-type" evidence="7">
    <location>
        <begin position="87"/>
        <end position="115"/>
    </location>
</feature>
<proteinExistence type="predicted"/>
<dbReference type="GO" id="GO:0003729">
    <property type="term" value="F:mRNA binding"/>
    <property type="evidence" value="ECO:0007669"/>
    <property type="project" value="InterPro"/>
</dbReference>
<comment type="caution">
    <text evidence="8">The sequence shown here is derived from an EMBL/GenBank/DDBJ whole genome shotgun (WGS) entry which is preliminary data.</text>
</comment>
<gene>
    <name evidence="8" type="ORF">BSTOLATCC_MIC1199</name>
</gene>
<evidence type="ECO:0000313" key="8">
    <source>
        <dbReference type="EMBL" id="CAG9310347.1"/>
    </source>
</evidence>
<dbReference type="EMBL" id="CAJZBQ010000002">
    <property type="protein sequence ID" value="CAG9310347.1"/>
    <property type="molecule type" value="Genomic_DNA"/>
</dbReference>
<reference evidence="8" key="1">
    <citation type="submission" date="2021-09" db="EMBL/GenBank/DDBJ databases">
        <authorList>
            <consortium name="AG Swart"/>
            <person name="Singh M."/>
            <person name="Singh A."/>
            <person name="Seah K."/>
            <person name="Emmerich C."/>
        </authorList>
    </citation>
    <scope>NUCLEOTIDE SEQUENCE</scope>
    <source>
        <strain evidence="8">ATCC30299</strain>
    </source>
</reference>
<feature type="zinc finger region" description="C3H1-type" evidence="5">
    <location>
        <begin position="87"/>
        <end position="115"/>
    </location>
</feature>
<feature type="zinc finger region" description="C3H1-type" evidence="5">
    <location>
        <begin position="49"/>
        <end position="76"/>
    </location>
</feature>
<dbReference type="InterPro" id="IPR000571">
    <property type="entry name" value="Znf_CCCH"/>
</dbReference>
<evidence type="ECO:0000256" key="6">
    <source>
        <dbReference type="SAM" id="MobiDB-lite"/>
    </source>
</evidence>
<protein>
    <recommendedName>
        <fullName evidence="7">C3H1-type domain-containing protein</fullName>
    </recommendedName>
</protein>
<evidence type="ECO:0000256" key="2">
    <source>
        <dbReference type="ARBA" id="ARBA00022737"/>
    </source>
</evidence>
<dbReference type="GO" id="GO:0051252">
    <property type="term" value="P:regulation of RNA metabolic process"/>
    <property type="evidence" value="ECO:0007669"/>
    <property type="project" value="UniProtKB-ARBA"/>
</dbReference>
<keyword evidence="9" id="KW-1185">Reference proteome</keyword>
<name>A0AAU9I9X6_9CILI</name>
<dbReference type="Proteomes" id="UP001162131">
    <property type="component" value="Unassembled WGS sequence"/>
</dbReference>
<evidence type="ECO:0000256" key="1">
    <source>
        <dbReference type="ARBA" id="ARBA00022723"/>
    </source>
</evidence>
<evidence type="ECO:0000256" key="5">
    <source>
        <dbReference type="PROSITE-ProRule" id="PRU00723"/>
    </source>
</evidence>
<keyword evidence="4 5" id="KW-0862">Zinc</keyword>
<dbReference type="PROSITE" id="PS50103">
    <property type="entry name" value="ZF_C3H1"/>
    <property type="match status" value="2"/>
</dbReference>
<dbReference type="GO" id="GO:0008270">
    <property type="term" value="F:zinc ion binding"/>
    <property type="evidence" value="ECO:0007669"/>
    <property type="project" value="UniProtKB-KW"/>
</dbReference>
<evidence type="ECO:0000256" key="3">
    <source>
        <dbReference type="ARBA" id="ARBA00022771"/>
    </source>
</evidence>
<evidence type="ECO:0000256" key="4">
    <source>
        <dbReference type="ARBA" id="ARBA00022833"/>
    </source>
</evidence>
<dbReference type="Pfam" id="PF00642">
    <property type="entry name" value="zf-CCCH"/>
    <property type="match status" value="2"/>
</dbReference>
<dbReference type="FunFam" id="4.10.1000.10:FF:000003">
    <property type="entry name" value="Zinc finger CCCH domain-containing protein"/>
    <property type="match status" value="1"/>
</dbReference>
<dbReference type="SMART" id="SM00356">
    <property type="entry name" value="ZnF_C3H1"/>
    <property type="match status" value="2"/>
</dbReference>
<feature type="compositionally biased region" description="Polar residues" evidence="6">
    <location>
        <begin position="117"/>
        <end position="133"/>
    </location>
</feature>
<dbReference type="InterPro" id="IPR045877">
    <property type="entry name" value="ZFP36-like"/>
</dbReference>
<accession>A0AAU9I9X6</accession>
<sequence length="153" mass="17308">MSIQYSTKSKITGKAPETAPMSPTSIIISQMKTNLSLKSRTAELDFQIKYKTEMCKNWEAGHCEFGEKCAFAHGDTELRDKAQISLALKTKECKLYQDKGYCVYGNKCQFSHKESSQETASNSPENSAFSSRRNSSETIHKVPLFIDLESRWC</sequence>
<dbReference type="InterPro" id="IPR036855">
    <property type="entry name" value="Znf_CCCH_sf"/>
</dbReference>
<keyword evidence="3 5" id="KW-0863">Zinc-finger</keyword>
<keyword evidence="2" id="KW-0677">Repeat</keyword>
<dbReference type="Gene3D" id="4.10.1000.10">
    <property type="entry name" value="Zinc finger, CCCH-type"/>
    <property type="match status" value="2"/>
</dbReference>
<dbReference type="SUPFAM" id="SSF90229">
    <property type="entry name" value="CCCH zinc finger"/>
    <property type="match status" value="2"/>
</dbReference>
<keyword evidence="1 5" id="KW-0479">Metal-binding</keyword>
<evidence type="ECO:0000313" key="9">
    <source>
        <dbReference type="Proteomes" id="UP001162131"/>
    </source>
</evidence>
<dbReference type="AlphaFoldDB" id="A0AAU9I9X6"/>
<dbReference type="GO" id="GO:0010468">
    <property type="term" value="P:regulation of gene expression"/>
    <property type="evidence" value="ECO:0007669"/>
    <property type="project" value="UniProtKB-ARBA"/>
</dbReference>
<feature type="region of interest" description="Disordered" evidence="6">
    <location>
        <begin position="115"/>
        <end position="134"/>
    </location>
</feature>
<organism evidence="8 9">
    <name type="scientific">Blepharisma stoltei</name>
    <dbReference type="NCBI Taxonomy" id="1481888"/>
    <lineage>
        <taxon>Eukaryota</taxon>
        <taxon>Sar</taxon>
        <taxon>Alveolata</taxon>
        <taxon>Ciliophora</taxon>
        <taxon>Postciliodesmatophora</taxon>
        <taxon>Heterotrichea</taxon>
        <taxon>Heterotrichida</taxon>
        <taxon>Blepharismidae</taxon>
        <taxon>Blepharisma</taxon>
    </lineage>
</organism>
<dbReference type="PANTHER" id="PTHR12547">
    <property type="entry name" value="CCCH ZINC FINGER/TIS11-RELATED"/>
    <property type="match status" value="1"/>
</dbReference>
<dbReference type="PANTHER" id="PTHR12547:SF18">
    <property type="entry name" value="PROTEIN TIS11"/>
    <property type="match status" value="1"/>
</dbReference>
<feature type="domain" description="C3H1-type" evidence="7">
    <location>
        <begin position="49"/>
        <end position="76"/>
    </location>
</feature>